<gene>
    <name evidence="7" type="ORF">EI981_26170</name>
</gene>
<organism evidence="7 8">
    <name type="scientific">Paenibacillus lutimineralis</name>
    <dbReference type="NCBI Taxonomy" id="2707005"/>
    <lineage>
        <taxon>Bacteria</taxon>
        <taxon>Bacillati</taxon>
        <taxon>Bacillota</taxon>
        <taxon>Bacilli</taxon>
        <taxon>Bacillales</taxon>
        <taxon>Paenibacillaceae</taxon>
        <taxon>Paenibacillus</taxon>
    </lineage>
</organism>
<feature type="signal peptide" evidence="5">
    <location>
        <begin position="1"/>
        <end position="21"/>
    </location>
</feature>
<evidence type="ECO:0000256" key="3">
    <source>
        <dbReference type="ARBA" id="ARBA00022448"/>
    </source>
</evidence>
<keyword evidence="3" id="KW-0813">Transport</keyword>
<dbReference type="GO" id="GO:0030288">
    <property type="term" value="C:outer membrane-bounded periplasmic space"/>
    <property type="evidence" value="ECO:0007669"/>
    <property type="project" value="TreeGrafter"/>
</dbReference>
<evidence type="ECO:0000313" key="7">
    <source>
        <dbReference type="EMBL" id="AZS17571.1"/>
    </source>
</evidence>
<dbReference type="Gene3D" id="3.40.50.1980">
    <property type="entry name" value="Nitrogenase molybdenum iron protein domain"/>
    <property type="match status" value="2"/>
</dbReference>
<evidence type="ECO:0000256" key="1">
    <source>
        <dbReference type="ARBA" id="ARBA00004196"/>
    </source>
</evidence>
<dbReference type="RefSeq" id="WP_127003238.1">
    <property type="nucleotide sequence ID" value="NZ_CP034346.1"/>
</dbReference>
<dbReference type="InterPro" id="IPR051313">
    <property type="entry name" value="Bact_iron-sidero_bind"/>
</dbReference>
<comment type="subcellular location">
    <subcellularLocation>
        <location evidence="1">Cell envelope</location>
    </subcellularLocation>
</comment>
<keyword evidence="4 5" id="KW-0732">Signal</keyword>
<proteinExistence type="inferred from homology"/>
<reference evidence="8" key="1">
    <citation type="submission" date="2018-12" db="EMBL/GenBank/DDBJ databases">
        <title>Complete genome sequence of Paenibacillus sp. MBLB1234.</title>
        <authorList>
            <person name="Nam Y.-D."/>
            <person name="Kang J."/>
            <person name="Chung W.-H."/>
            <person name="Park Y.S."/>
        </authorList>
    </citation>
    <scope>NUCLEOTIDE SEQUENCE [LARGE SCALE GENOMIC DNA]</scope>
    <source>
        <strain evidence="8">MBLB1234</strain>
    </source>
</reference>
<feature type="domain" description="Fe/B12 periplasmic-binding" evidence="6">
    <location>
        <begin position="52"/>
        <end position="308"/>
    </location>
</feature>
<evidence type="ECO:0000259" key="6">
    <source>
        <dbReference type="PROSITE" id="PS50983"/>
    </source>
</evidence>
<dbReference type="PANTHER" id="PTHR30532:SF26">
    <property type="entry name" value="IRON(3+)-HYDROXAMATE-BINDING PROTEIN FHUD"/>
    <property type="match status" value="1"/>
</dbReference>
<evidence type="ECO:0000256" key="2">
    <source>
        <dbReference type="ARBA" id="ARBA00008814"/>
    </source>
</evidence>
<dbReference type="OrthoDB" id="2660924at2"/>
<protein>
    <submittedName>
        <fullName evidence="7">Ferrichrome ABC transporter substrate-binding protein</fullName>
    </submittedName>
</protein>
<evidence type="ECO:0000313" key="8">
    <source>
        <dbReference type="Proteomes" id="UP000270678"/>
    </source>
</evidence>
<evidence type="ECO:0000256" key="4">
    <source>
        <dbReference type="ARBA" id="ARBA00022729"/>
    </source>
</evidence>
<dbReference type="PROSITE" id="PS51257">
    <property type="entry name" value="PROKAR_LIPOPROTEIN"/>
    <property type="match status" value="1"/>
</dbReference>
<keyword evidence="8" id="KW-1185">Reference proteome</keyword>
<comment type="similarity">
    <text evidence="2">Belongs to the bacterial solute-binding protein 8 family.</text>
</comment>
<dbReference type="AlphaFoldDB" id="A0A3S9V4U7"/>
<dbReference type="KEGG" id="plut:EI981_26170"/>
<feature type="chain" id="PRO_5039027196" evidence="5">
    <location>
        <begin position="22"/>
        <end position="308"/>
    </location>
</feature>
<accession>A0A3S9V4U7</accession>
<dbReference type="InterPro" id="IPR002491">
    <property type="entry name" value="ABC_transptr_periplasmic_BD"/>
</dbReference>
<sequence length="308" mass="34145">MGKRALLVLLTIVLSSMLLFACGNPKSEMSANAVRPITDFKGHQVDIPASPQRVIFWGETYGDLLAIDADVVGAGFFAIDGFVFEDQVKNVEDLGFPINLEKALELEPDLIITASTDEKEYEQLSKIAPTVMFNTFEKLDARMLLIGDLVGRKAEAEQWLAQYKEKTDQMWATLHKAGVQSDETASVLTFYPGDRLFVMASTGLSQVIYEQGGLKPLGKVQELLDEGTGFKEISKELLPEYAGDRIFVLTPVDEEAKKSTEDMLASPLWKNLPAVQKGHVYTIDILKSGSDALTRQWLLEEIPNQLAK</sequence>
<dbReference type="Pfam" id="PF01497">
    <property type="entry name" value="Peripla_BP_2"/>
    <property type="match status" value="1"/>
</dbReference>
<name>A0A3S9V4U7_9BACL</name>
<evidence type="ECO:0000256" key="5">
    <source>
        <dbReference type="SAM" id="SignalP"/>
    </source>
</evidence>
<dbReference type="PROSITE" id="PS50983">
    <property type="entry name" value="FE_B12_PBP"/>
    <property type="match status" value="1"/>
</dbReference>
<dbReference type="EMBL" id="CP034346">
    <property type="protein sequence ID" value="AZS17571.1"/>
    <property type="molecule type" value="Genomic_DNA"/>
</dbReference>
<dbReference type="Proteomes" id="UP000270678">
    <property type="component" value="Chromosome"/>
</dbReference>
<dbReference type="GO" id="GO:1901678">
    <property type="term" value="P:iron coordination entity transport"/>
    <property type="evidence" value="ECO:0007669"/>
    <property type="project" value="UniProtKB-ARBA"/>
</dbReference>
<dbReference type="SUPFAM" id="SSF53807">
    <property type="entry name" value="Helical backbone' metal receptor"/>
    <property type="match status" value="1"/>
</dbReference>
<dbReference type="PANTHER" id="PTHR30532">
    <property type="entry name" value="IRON III DICITRATE-BINDING PERIPLASMIC PROTEIN"/>
    <property type="match status" value="1"/>
</dbReference>